<name>A0A6M3ITK6_9ZZZZ</name>
<dbReference type="EMBL" id="MT141408">
    <property type="protein sequence ID" value="QJA60417.1"/>
    <property type="molecule type" value="Genomic_DNA"/>
</dbReference>
<reference evidence="1" key="1">
    <citation type="submission" date="2020-03" db="EMBL/GenBank/DDBJ databases">
        <title>The deep terrestrial virosphere.</title>
        <authorList>
            <person name="Holmfeldt K."/>
            <person name="Nilsson E."/>
            <person name="Simone D."/>
            <person name="Lopez-Fernandez M."/>
            <person name="Wu X."/>
            <person name="de Brujin I."/>
            <person name="Lundin D."/>
            <person name="Andersson A."/>
            <person name="Bertilsson S."/>
            <person name="Dopson M."/>
        </authorList>
    </citation>
    <scope>NUCLEOTIDE SEQUENCE</scope>
    <source>
        <strain evidence="2">MM415A03516</strain>
        <strain evidence="1">MM415B01117</strain>
    </source>
</reference>
<evidence type="ECO:0000313" key="1">
    <source>
        <dbReference type="EMBL" id="QJA60417.1"/>
    </source>
</evidence>
<gene>
    <name evidence="2" type="ORF">MM415A03516_0009</name>
    <name evidence="1" type="ORF">MM415B01117_0005</name>
</gene>
<protein>
    <submittedName>
        <fullName evidence="1">Uncharacterized protein</fullName>
    </submittedName>
</protein>
<dbReference type="EMBL" id="MT141829">
    <property type="protein sequence ID" value="QJA70896.1"/>
    <property type="molecule type" value="Genomic_DNA"/>
</dbReference>
<accession>A0A6M3ITK6</accession>
<dbReference type="AlphaFoldDB" id="A0A6M3ITK6"/>
<proteinExistence type="predicted"/>
<sequence length="310" mass="34747">MDGKTLTEGLAQILLEDSSTSSFLDSKTSYDYIYDAVVEFCRRTQIFKSSQAVTTVADQAAYDLNPDFLQLYLKNDRNEFVLKLYDGAGYNWIKFRDYDGIYLANELSSAPLPSNFAIRTKETLSDNMTGTATSAGALSNGEATLTDSLAPFANAQVGDFVHNTSDGAHGIVIAKTSSSALVTAMFGGTENDWDSSDAYIVIPQGRKQVYLDPPPSIAAYTVTVPYIQKPVPVYSLYRSYRLDRQYQMAIIMYAAWLYKMRDSRPDYGSRYFTYFDAECRKAAKTENRNQGRPNLRVNMMKRSLGSRSYV</sequence>
<organism evidence="1">
    <name type="scientific">viral metagenome</name>
    <dbReference type="NCBI Taxonomy" id="1070528"/>
    <lineage>
        <taxon>unclassified sequences</taxon>
        <taxon>metagenomes</taxon>
        <taxon>organismal metagenomes</taxon>
    </lineage>
</organism>
<evidence type="ECO:0000313" key="2">
    <source>
        <dbReference type="EMBL" id="QJA70896.1"/>
    </source>
</evidence>